<proteinExistence type="predicted"/>
<sequence length="117" mass="13752">MSRRKSKGEGGGAEGSKNRRKSKEEREKVRGKKSRKSRSRREEEQERGRAGGRKSRGEEGQREEKQEHGHKQQPYGSEKNPQKINKLLLGKTNNTDRTRNIKCKSRNTYWFSSYNWD</sequence>
<evidence type="ECO:0000313" key="2">
    <source>
        <dbReference type="EMBL" id="RUS90488.1"/>
    </source>
</evidence>
<feature type="region of interest" description="Disordered" evidence="1">
    <location>
        <begin position="1"/>
        <end position="104"/>
    </location>
</feature>
<name>A0A433U9L3_ELYCH</name>
<keyword evidence="3" id="KW-1185">Reference proteome</keyword>
<dbReference type="AlphaFoldDB" id="A0A433U9L3"/>
<dbReference type="Proteomes" id="UP000271974">
    <property type="component" value="Unassembled WGS sequence"/>
</dbReference>
<evidence type="ECO:0000256" key="1">
    <source>
        <dbReference type="SAM" id="MobiDB-lite"/>
    </source>
</evidence>
<feature type="compositionally biased region" description="Basic residues" evidence="1">
    <location>
        <begin position="29"/>
        <end position="39"/>
    </location>
</feature>
<comment type="caution">
    <text evidence="2">The sequence shown here is derived from an EMBL/GenBank/DDBJ whole genome shotgun (WGS) entry which is preliminary data.</text>
</comment>
<reference evidence="2 3" key="1">
    <citation type="submission" date="2019-01" db="EMBL/GenBank/DDBJ databases">
        <title>A draft genome assembly of the solar-powered sea slug Elysia chlorotica.</title>
        <authorList>
            <person name="Cai H."/>
            <person name="Li Q."/>
            <person name="Fang X."/>
            <person name="Li J."/>
            <person name="Curtis N.E."/>
            <person name="Altenburger A."/>
            <person name="Shibata T."/>
            <person name="Feng M."/>
            <person name="Maeda T."/>
            <person name="Schwartz J.A."/>
            <person name="Shigenobu S."/>
            <person name="Lundholm N."/>
            <person name="Nishiyama T."/>
            <person name="Yang H."/>
            <person name="Hasebe M."/>
            <person name="Li S."/>
            <person name="Pierce S.K."/>
            <person name="Wang J."/>
        </authorList>
    </citation>
    <scope>NUCLEOTIDE SEQUENCE [LARGE SCALE GENOMIC DNA]</scope>
    <source>
        <strain evidence="2">EC2010</strain>
        <tissue evidence="2">Whole organism of an adult</tissue>
    </source>
</reference>
<dbReference type="EMBL" id="RQTK01000031">
    <property type="protein sequence ID" value="RUS90488.1"/>
    <property type="molecule type" value="Genomic_DNA"/>
</dbReference>
<protein>
    <submittedName>
        <fullName evidence="2">Uncharacterized protein</fullName>
    </submittedName>
</protein>
<gene>
    <name evidence="2" type="ORF">EGW08_001756</name>
</gene>
<feature type="compositionally biased region" description="Basic and acidic residues" evidence="1">
    <location>
        <begin position="40"/>
        <end position="70"/>
    </location>
</feature>
<evidence type="ECO:0000313" key="3">
    <source>
        <dbReference type="Proteomes" id="UP000271974"/>
    </source>
</evidence>
<organism evidence="2 3">
    <name type="scientific">Elysia chlorotica</name>
    <name type="common">Eastern emerald elysia</name>
    <name type="synonym">Sea slug</name>
    <dbReference type="NCBI Taxonomy" id="188477"/>
    <lineage>
        <taxon>Eukaryota</taxon>
        <taxon>Metazoa</taxon>
        <taxon>Spiralia</taxon>
        <taxon>Lophotrochozoa</taxon>
        <taxon>Mollusca</taxon>
        <taxon>Gastropoda</taxon>
        <taxon>Heterobranchia</taxon>
        <taxon>Euthyneura</taxon>
        <taxon>Panpulmonata</taxon>
        <taxon>Sacoglossa</taxon>
        <taxon>Placobranchoidea</taxon>
        <taxon>Plakobranchidae</taxon>
        <taxon>Elysia</taxon>
    </lineage>
</organism>
<accession>A0A433U9L3</accession>